<dbReference type="Pfam" id="PF03747">
    <property type="entry name" value="ADP_ribosyl_GH"/>
    <property type="match status" value="1"/>
</dbReference>
<dbReference type="Gene3D" id="1.10.4080.10">
    <property type="entry name" value="ADP-ribosylation/Crystallin J1"/>
    <property type="match status" value="1"/>
</dbReference>
<dbReference type="InterPro" id="IPR005502">
    <property type="entry name" value="Ribosyl_crysJ1"/>
</dbReference>
<sequence>MGLSKKYKDKIYAGVLGKMIGVYLGRPVEGWPYQSIIDRFGEIPYYVHEELKLPLIVADDDLSGTFAFFRAMEDNGWKKELTAEEIGETWLNYIIEDRSILWWGGIGNSTEHTAYLHLKQGIPAPRSGSIELNGPVLSQQIGAQIFMDAYAMMCPGDPEYANYLVRACASVSHDGIAVDAAGFLGAMEAAAFDEKKLDRLFDDNLRFIQTEELCSLVDDVRNICSRENDWRKVREKLDEKYGYHIYPGPCHMVPNHAMVLAALLCAGDSFSESIKIAASAAWDTDCNAGNVGCLNGIRLGLEGMEEGPDFRGPVSDRILVITSDGGEGISDAVKETRRIVRSAEAVRGMKSEEKQPRFAFEYPGSVQGFSICPYVEHIKCVPLISNGNQAGAGNGLRVTFDTLAEGANANISVATFLDIHEEYRNYETYVSPTLYTGQEVTVCLDCPEKNGPKVRPYIWYADRESRLKRMCGEWVQALPQGVVLTWNIPDNGGLPILRFGLEFASVSRYQGDVFVRSIDWSNTPVRLEQKGIMMRDMWDTDPFWAKMFVSSAKHFSPNLNCTYCISHDEPGGVATIGTRDFKDYTVSSVLKFSLHKRGGLVARSVGHRRYYAAAVSGGDTFQIIKRKDSEEKVLAEIRISYMQFEKYPMWFSVCGNKLQAGFDNIVLIAEDKEDAYMCGAAGYLVDEGAVFIDGFCLEKIKEY</sequence>
<evidence type="ECO:0000256" key="1">
    <source>
        <dbReference type="PIRSR" id="PIRSR605502-1"/>
    </source>
</evidence>
<evidence type="ECO:0000313" key="2">
    <source>
        <dbReference type="EMBL" id="MBC5687968.1"/>
    </source>
</evidence>
<feature type="binding site" evidence="1">
    <location>
        <position position="60"/>
    </location>
    <ligand>
        <name>Mg(2+)</name>
        <dbReference type="ChEBI" id="CHEBI:18420"/>
        <label>1</label>
    </ligand>
</feature>
<proteinExistence type="predicted"/>
<comment type="caution">
    <text evidence="2">The sequence shown here is derived from an EMBL/GenBank/DDBJ whole genome shotgun (WGS) entry which is preliminary data.</text>
</comment>
<accession>A0A923LGN5</accession>
<feature type="binding site" evidence="1">
    <location>
        <position position="283"/>
    </location>
    <ligand>
        <name>Mg(2+)</name>
        <dbReference type="ChEBI" id="CHEBI:18420"/>
        <label>1</label>
    </ligand>
</feature>
<feature type="binding site" evidence="1">
    <location>
        <position position="285"/>
    </location>
    <ligand>
        <name>Mg(2+)</name>
        <dbReference type="ChEBI" id="CHEBI:18420"/>
        <label>1</label>
    </ligand>
</feature>
<gene>
    <name evidence="2" type="ORF">H8S37_03340</name>
</gene>
<dbReference type="RefSeq" id="WP_186874617.1">
    <property type="nucleotide sequence ID" value="NZ_JACOPF010000001.1"/>
</dbReference>
<dbReference type="EMBL" id="JACOPF010000001">
    <property type="protein sequence ID" value="MBC5687968.1"/>
    <property type="molecule type" value="Genomic_DNA"/>
</dbReference>
<protein>
    <submittedName>
        <fullName evidence="2">ADP-ribosylglycohydrolase family protein</fullName>
    </submittedName>
</protein>
<name>A0A923LGN5_9FIRM</name>
<dbReference type="InterPro" id="IPR036705">
    <property type="entry name" value="Ribosyl_crysJ1_sf"/>
</dbReference>
<keyword evidence="3" id="KW-1185">Reference proteome</keyword>
<dbReference type="Gene3D" id="2.60.120.560">
    <property type="entry name" value="Exo-inulinase, domain 1"/>
    <property type="match status" value="1"/>
</dbReference>
<reference evidence="2" key="1">
    <citation type="submission" date="2020-08" db="EMBL/GenBank/DDBJ databases">
        <title>Genome public.</title>
        <authorList>
            <person name="Liu C."/>
            <person name="Sun Q."/>
        </authorList>
    </citation>
    <scope>NUCLEOTIDE SEQUENCE</scope>
    <source>
        <strain evidence="2">NSJ-55</strain>
    </source>
</reference>
<keyword evidence="1" id="KW-0479">Metal-binding</keyword>
<keyword evidence="1" id="KW-0460">Magnesium</keyword>
<feature type="binding site" evidence="1">
    <location>
        <position position="61"/>
    </location>
    <ligand>
        <name>Mg(2+)</name>
        <dbReference type="ChEBI" id="CHEBI:18420"/>
        <label>1</label>
    </ligand>
</feature>
<organism evidence="2 3">
    <name type="scientific">Mediterraneibacter hominis</name>
    <dbReference type="NCBI Taxonomy" id="2763054"/>
    <lineage>
        <taxon>Bacteria</taxon>
        <taxon>Bacillati</taxon>
        <taxon>Bacillota</taxon>
        <taxon>Clostridia</taxon>
        <taxon>Lachnospirales</taxon>
        <taxon>Lachnospiraceae</taxon>
        <taxon>Mediterraneibacter</taxon>
    </lineage>
</organism>
<dbReference type="Proteomes" id="UP000652477">
    <property type="component" value="Unassembled WGS sequence"/>
</dbReference>
<dbReference type="AlphaFoldDB" id="A0A923LGN5"/>
<evidence type="ECO:0000313" key="3">
    <source>
        <dbReference type="Proteomes" id="UP000652477"/>
    </source>
</evidence>
<dbReference type="SUPFAM" id="SSF101478">
    <property type="entry name" value="ADP-ribosylglycohydrolase"/>
    <property type="match status" value="1"/>
</dbReference>
<comment type="cofactor">
    <cofactor evidence="1">
        <name>Mg(2+)</name>
        <dbReference type="ChEBI" id="CHEBI:18420"/>
    </cofactor>
    <text evidence="1">Binds 2 magnesium ions per subunit.</text>
</comment>